<dbReference type="InterPro" id="IPR005543">
    <property type="entry name" value="PASTA_dom"/>
</dbReference>
<evidence type="ECO:0000256" key="7">
    <source>
        <dbReference type="ARBA" id="ARBA00034000"/>
    </source>
</evidence>
<dbReference type="EMBL" id="BAABCP010000001">
    <property type="protein sequence ID" value="GAA3941554.1"/>
    <property type="molecule type" value="Genomic_DNA"/>
</dbReference>
<keyword evidence="12" id="KW-1185">Reference proteome</keyword>
<evidence type="ECO:0000256" key="3">
    <source>
        <dbReference type="ARBA" id="ARBA00022676"/>
    </source>
</evidence>
<dbReference type="Pfam" id="PF00912">
    <property type="entry name" value="Transgly"/>
    <property type="match status" value="1"/>
</dbReference>
<evidence type="ECO:0000256" key="9">
    <source>
        <dbReference type="SAM" id="MobiDB-lite"/>
    </source>
</evidence>
<feature type="domain" description="PASTA" evidence="10">
    <location>
        <begin position="723"/>
        <end position="787"/>
    </location>
</feature>
<dbReference type="InterPro" id="IPR036950">
    <property type="entry name" value="PBP_transglycosylase"/>
</dbReference>
<keyword evidence="6" id="KW-0511">Multifunctional enzyme</keyword>
<protein>
    <submittedName>
        <fullName evidence="11">Transglycosylase domain-containing protein</fullName>
    </submittedName>
</protein>
<evidence type="ECO:0000256" key="1">
    <source>
        <dbReference type="ARBA" id="ARBA00022645"/>
    </source>
</evidence>
<gene>
    <name evidence="11" type="ORF">GCM10022383_19160</name>
</gene>
<accession>A0ABP7NDU9</accession>
<keyword evidence="2" id="KW-0645">Protease</keyword>
<comment type="caution">
    <text evidence="11">The sequence shown here is derived from an EMBL/GenBank/DDBJ whole genome shotgun (WGS) entry which is preliminary data.</text>
</comment>
<evidence type="ECO:0000256" key="6">
    <source>
        <dbReference type="ARBA" id="ARBA00023268"/>
    </source>
</evidence>
<evidence type="ECO:0000256" key="5">
    <source>
        <dbReference type="ARBA" id="ARBA00022801"/>
    </source>
</evidence>
<comment type="catalytic activity">
    <reaction evidence="7">
        <text>Preferential cleavage: (Ac)2-L-Lys-D-Ala-|-D-Ala. Also transpeptidation of peptidyl-alanyl moieties that are N-acyl substituents of D-alanine.</text>
        <dbReference type="EC" id="3.4.16.4"/>
    </reaction>
</comment>
<dbReference type="Proteomes" id="UP001501591">
    <property type="component" value="Unassembled WGS sequence"/>
</dbReference>
<feature type="domain" description="PASTA" evidence="10">
    <location>
        <begin position="789"/>
        <end position="851"/>
    </location>
</feature>
<dbReference type="SUPFAM" id="SSF53955">
    <property type="entry name" value="Lysozyme-like"/>
    <property type="match status" value="1"/>
</dbReference>
<dbReference type="InterPro" id="IPR001460">
    <property type="entry name" value="PCN-bd_Tpept"/>
</dbReference>
<evidence type="ECO:0000313" key="11">
    <source>
        <dbReference type="EMBL" id="GAA3941554.1"/>
    </source>
</evidence>
<keyword evidence="5" id="KW-0378">Hydrolase</keyword>
<keyword evidence="1" id="KW-0121">Carboxypeptidase</keyword>
<dbReference type="InterPro" id="IPR023346">
    <property type="entry name" value="Lysozyme-like_dom_sf"/>
</dbReference>
<dbReference type="Gene3D" id="3.30.10.20">
    <property type="match status" value="2"/>
</dbReference>
<dbReference type="PANTHER" id="PTHR32282">
    <property type="entry name" value="BINDING PROTEIN TRANSPEPTIDASE, PUTATIVE-RELATED"/>
    <property type="match status" value="1"/>
</dbReference>
<dbReference type="PANTHER" id="PTHR32282:SF33">
    <property type="entry name" value="PEPTIDOGLYCAN GLYCOSYLTRANSFERASE"/>
    <property type="match status" value="1"/>
</dbReference>
<comment type="catalytic activity">
    <reaction evidence="8">
        <text>[GlcNAc-(1-&gt;4)-Mur2Ac(oyl-L-Ala-gamma-D-Glu-L-Lys-D-Ala-D-Ala)](n)-di-trans,octa-cis-undecaprenyl diphosphate + beta-D-GlcNAc-(1-&gt;4)-Mur2Ac(oyl-L-Ala-gamma-D-Glu-L-Lys-D-Ala-D-Ala)-di-trans,octa-cis-undecaprenyl diphosphate = [GlcNAc-(1-&gt;4)-Mur2Ac(oyl-L-Ala-gamma-D-Glu-L-Lys-D-Ala-D-Ala)](n+1)-di-trans,octa-cis-undecaprenyl diphosphate + di-trans,octa-cis-undecaprenyl diphosphate + H(+)</text>
        <dbReference type="Rhea" id="RHEA:23708"/>
        <dbReference type="Rhea" id="RHEA-COMP:9602"/>
        <dbReference type="Rhea" id="RHEA-COMP:9603"/>
        <dbReference type="ChEBI" id="CHEBI:15378"/>
        <dbReference type="ChEBI" id="CHEBI:58405"/>
        <dbReference type="ChEBI" id="CHEBI:60033"/>
        <dbReference type="ChEBI" id="CHEBI:78435"/>
        <dbReference type="EC" id="2.4.99.28"/>
    </reaction>
</comment>
<dbReference type="SUPFAM" id="SSF56601">
    <property type="entry name" value="beta-lactamase/transpeptidase-like"/>
    <property type="match status" value="1"/>
</dbReference>
<feature type="compositionally biased region" description="Polar residues" evidence="9">
    <location>
        <begin position="776"/>
        <end position="789"/>
    </location>
</feature>
<evidence type="ECO:0000313" key="12">
    <source>
        <dbReference type="Proteomes" id="UP001501591"/>
    </source>
</evidence>
<keyword evidence="4" id="KW-0808">Transferase</keyword>
<dbReference type="InterPro" id="IPR050396">
    <property type="entry name" value="Glycosyltr_51/Transpeptidase"/>
</dbReference>
<dbReference type="Gene3D" id="1.10.3810.10">
    <property type="entry name" value="Biosynthetic peptidoglycan transglycosylase-like"/>
    <property type="match status" value="1"/>
</dbReference>
<evidence type="ECO:0000256" key="2">
    <source>
        <dbReference type="ARBA" id="ARBA00022670"/>
    </source>
</evidence>
<evidence type="ECO:0000256" key="4">
    <source>
        <dbReference type="ARBA" id="ARBA00022679"/>
    </source>
</evidence>
<dbReference type="Gene3D" id="3.40.710.10">
    <property type="entry name" value="DD-peptidase/beta-lactamase superfamily"/>
    <property type="match status" value="1"/>
</dbReference>
<dbReference type="SMART" id="SM00740">
    <property type="entry name" value="PASTA"/>
    <property type="match status" value="2"/>
</dbReference>
<name>A0ABP7NDU9_9MICO</name>
<dbReference type="CDD" id="cd06577">
    <property type="entry name" value="PASTA_pknB"/>
    <property type="match status" value="2"/>
</dbReference>
<dbReference type="Pfam" id="PF03793">
    <property type="entry name" value="PASTA"/>
    <property type="match status" value="2"/>
</dbReference>
<evidence type="ECO:0000256" key="8">
    <source>
        <dbReference type="ARBA" id="ARBA00049902"/>
    </source>
</evidence>
<reference evidence="12" key="1">
    <citation type="journal article" date="2019" name="Int. J. Syst. Evol. Microbiol.">
        <title>The Global Catalogue of Microorganisms (GCM) 10K type strain sequencing project: providing services to taxonomists for standard genome sequencing and annotation.</title>
        <authorList>
            <consortium name="The Broad Institute Genomics Platform"/>
            <consortium name="The Broad Institute Genome Sequencing Center for Infectious Disease"/>
            <person name="Wu L."/>
            <person name="Ma J."/>
        </authorList>
    </citation>
    <scope>NUCLEOTIDE SEQUENCE [LARGE SCALE GENOMIC DNA]</scope>
    <source>
        <strain evidence="12">JCM 17024</strain>
    </source>
</reference>
<proteinExistence type="predicted"/>
<feature type="region of interest" description="Disordered" evidence="9">
    <location>
        <begin position="771"/>
        <end position="795"/>
    </location>
</feature>
<dbReference type="InterPro" id="IPR012338">
    <property type="entry name" value="Beta-lactam/transpept-like"/>
</dbReference>
<evidence type="ECO:0000259" key="10">
    <source>
        <dbReference type="PROSITE" id="PS51178"/>
    </source>
</evidence>
<dbReference type="PROSITE" id="PS51178">
    <property type="entry name" value="PASTA"/>
    <property type="match status" value="2"/>
</dbReference>
<keyword evidence="3" id="KW-0328">Glycosyltransferase</keyword>
<organism evidence="11 12">
    <name type="scientific">Microbacterium soli</name>
    <dbReference type="NCBI Taxonomy" id="446075"/>
    <lineage>
        <taxon>Bacteria</taxon>
        <taxon>Bacillati</taxon>
        <taxon>Actinomycetota</taxon>
        <taxon>Actinomycetes</taxon>
        <taxon>Micrococcales</taxon>
        <taxon>Microbacteriaceae</taxon>
        <taxon>Microbacterium</taxon>
    </lineage>
</organism>
<dbReference type="InterPro" id="IPR001264">
    <property type="entry name" value="Glyco_trans_51"/>
</dbReference>
<sequence>MLGGLLGLVGLSAVAGVLATAAVTPAIAIAGVSGSQALSIFEDLPNSLTPGVPMEPTVFYAKNEDGKWFELAKFFDQNRVPVTFDEVSPVLYDAILSSEDKNFYSHGGINLGATVKAVYDNVRGTSSRGASTISQQFVKNVLIQQCEQDVSPGEDGYQERLNQCWKDATNPEGAEGVERKLKEMRYAIQIEKDYSKNDILLGYLNIANFGGQTYGIEAAANYYFGTTAKNLTLDQAATLAGIVQNPNRFRIDKPGGSWTDSTGTARNSEEDGWADAKLRRNYVLDRMWEDGKITKAQHEETTALPITPSIHATTQGCMAAGKQAYFCQYVKSVIEQDEAFGATEAERRDTLRRGGMQIYTTLDMRIQNPGNEAMKQYAPVYLEGKSFGATGVTIEADTGRILAMVQNTTFKETADANTAKGETSIVYAADKDHGQSIGFPGGSTYKIFTLLEWLKQGHSVNELLDGRWHSGKETFTTCGRQGTWPLSKNFASNPGYVGTPMRFTAASLNTGFLAMAEQLDLCDINKTAASLGVHYGNMSPVTEPNSSDKSPNDPYPSVLGSKQIAPIQMAGAYATIGNKGVHCTPKAIDKVVGPDGEEMPLPDSSCTQVISPEVAATAAYALQGVMNGGTGGPANPYDGTPLIGKTGTHQDAGTAMAMSSTKAATFVYAGKVQGEDYKLNREYFNGRALNTVRYTVSKALQRAADRFYPGTSFPAPDRNLTRRVMKDLPDVIGRSIEEATSIIEDAGFTVQVGDPVDSTVGAGLVAAQTPGAGSVPSGTTVTLSPSTGNPPAADVPGVVGAKFNQARKTLEDAGFHVNDDGCHGNDPVTGQDPGAGTSLHPGATITLTCEGGD</sequence>
<dbReference type="Pfam" id="PF00905">
    <property type="entry name" value="Transpeptidase"/>
    <property type="match status" value="1"/>
</dbReference>